<accession>A0A8S5Q5E6</accession>
<evidence type="ECO:0000313" key="1">
    <source>
        <dbReference type="EMBL" id="DAE13772.1"/>
    </source>
</evidence>
<sequence length="77" mass="8951">MRRVQVLEIMVKAINEKVKQNWNDGTNVTDDIATIINLVKASGYIDDWQAKQLFHEADSGYQLTYSFLFDLGLTNRW</sequence>
<protein>
    <submittedName>
        <fullName evidence="1">Uncharacterized protein</fullName>
    </submittedName>
</protein>
<proteinExistence type="predicted"/>
<name>A0A8S5Q5E6_9CAUD</name>
<organism evidence="1">
    <name type="scientific">Podoviridae sp. ctza028</name>
    <dbReference type="NCBI Taxonomy" id="2825289"/>
    <lineage>
        <taxon>Viruses</taxon>
        <taxon>Duplodnaviria</taxon>
        <taxon>Heunggongvirae</taxon>
        <taxon>Uroviricota</taxon>
        <taxon>Caudoviricetes</taxon>
    </lineage>
</organism>
<dbReference type="EMBL" id="BK015569">
    <property type="protein sequence ID" value="DAE13772.1"/>
    <property type="molecule type" value="Genomic_DNA"/>
</dbReference>
<reference evidence="1" key="1">
    <citation type="journal article" date="2021" name="Proc. Natl. Acad. Sci. U.S.A.">
        <title>A Catalog of Tens of Thousands of Viruses from Human Metagenomes Reveals Hidden Associations with Chronic Diseases.</title>
        <authorList>
            <person name="Tisza M.J."/>
            <person name="Buck C.B."/>
        </authorList>
    </citation>
    <scope>NUCLEOTIDE SEQUENCE</scope>
    <source>
        <strain evidence="1">Ctza028</strain>
    </source>
</reference>